<dbReference type="EMBL" id="BQKI01000095">
    <property type="protein sequence ID" value="GJN37779.1"/>
    <property type="molecule type" value="Genomic_DNA"/>
</dbReference>
<dbReference type="PANTHER" id="PTHR37254:SF1">
    <property type="entry name" value="OS01G0100500 PROTEIN"/>
    <property type="match status" value="1"/>
</dbReference>
<protein>
    <submittedName>
        <fullName evidence="3">Uncharacterized protein</fullName>
    </submittedName>
</protein>
<feature type="compositionally biased region" description="Basic residues" evidence="1">
    <location>
        <begin position="252"/>
        <end position="272"/>
    </location>
</feature>
<keyword evidence="2" id="KW-0812">Transmembrane</keyword>
<sequence length="295" mass="32820">MACSAPHMFAYNATLCACDPGYYLLAGGNGSSCVSLPGGRGGFGDWQVGTVGASRNQSLYFLAPVFSLDAIRRLTQSQAVLLWAALAALLSWFAFCAAARFAGRDPDRHKKLFRARFWISRLDFIFDNNHWANPADGVINTTLYISYLSDYIVEISSENTLGPVSILASIGGLYAFSVAICLCLMAQCEGRIKKLRNEDTRMLTVLSKQRAQKNWDKVRKFVMYTWGPSNLDPSDRSGKWPESSVMDSIHGSFHKRRKPIRRVTSHANKPKGKPTEMGEIDIERVGEMRQSSSSR</sequence>
<dbReference type="PANTHER" id="PTHR37254">
    <property type="entry name" value="OS01G0100500 PROTEIN"/>
    <property type="match status" value="1"/>
</dbReference>
<organism evidence="3 4">
    <name type="scientific">Eleusine coracana subsp. coracana</name>
    <dbReference type="NCBI Taxonomy" id="191504"/>
    <lineage>
        <taxon>Eukaryota</taxon>
        <taxon>Viridiplantae</taxon>
        <taxon>Streptophyta</taxon>
        <taxon>Embryophyta</taxon>
        <taxon>Tracheophyta</taxon>
        <taxon>Spermatophyta</taxon>
        <taxon>Magnoliopsida</taxon>
        <taxon>Liliopsida</taxon>
        <taxon>Poales</taxon>
        <taxon>Poaceae</taxon>
        <taxon>PACMAD clade</taxon>
        <taxon>Chloridoideae</taxon>
        <taxon>Cynodonteae</taxon>
        <taxon>Eleusininae</taxon>
        <taxon>Eleusine</taxon>
    </lineage>
</organism>
<reference evidence="3" key="1">
    <citation type="journal article" date="2018" name="DNA Res.">
        <title>Multiple hybrid de novo genome assembly of finger millet, an orphan allotetraploid crop.</title>
        <authorList>
            <person name="Hatakeyama M."/>
            <person name="Aluri S."/>
            <person name="Balachadran M.T."/>
            <person name="Sivarajan S.R."/>
            <person name="Patrignani A."/>
            <person name="Gruter S."/>
            <person name="Poveda L."/>
            <person name="Shimizu-Inatsugi R."/>
            <person name="Baeten J."/>
            <person name="Francoijs K.J."/>
            <person name="Nataraja K.N."/>
            <person name="Reddy Y.A.N."/>
            <person name="Phadnis S."/>
            <person name="Ravikumar R.L."/>
            <person name="Schlapbach R."/>
            <person name="Sreeman S.M."/>
            <person name="Shimizu K.K."/>
        </authorList>
    </citation>
    <scope>NUCLEOTIDE SEQUENCE</scope>
</reference>
<reference evidence="3" key="2">
    <citation type="submission" date="2021-12" db="EMBL/GenBank/DDBJ databases">
        <title>Resequencing data analysis of finger millet.</title>
        <authorList>
            <person name="Hatakeyama M."/>
            <person name="Aluri S."/>
            <person name="Balachadran M.T."/>
            <person name="Sivarajan S.R."/>
            <person name="Poveda L."/>
            <person name="Shimizu-Inatsugi R."/>
            <person name="Schlapbach R."/>
            <person name="Sreeman S.M."/>
            <person name="Shimizu K.K."/>
        </authorList>
    </citation>
    <scope>NUCLEOTIDE SEQUENCE</scope>
</reference>
<keyword evidence="2" id="KW-1133">Transmembrane helix</keyword>
<dbReference type="Proteomes" id="UP001054889">
    <property type="component" value="Unassembled WGS sequence"/>
</dbReference>
<evidence type="ECO:0000256" key="1">
    <source>
        <dbReference type="SAM" id="MobiDB-lite"/>
    </source>
</evidence>
<evidence type="ECO:0000256" key="2">
    <source>
        <dbReference type="SAM" id="Phobius"/>
    </source>
</evidence>
<feature type="compositionally biased region" description="Basic and acidic residues" evidence="1">
    <location>
        <begin position="273"/>
        <end position="287"/>
    </location>
</feature>
<feature type="region of interest" description="Disordered" evidence="1">
    <location>
        <begin position="250"/>
        <end position="295"/>
    </location>
</feature>
<evidence type="ECO:0000313" key="4">
    <source>
        <dbReference type="Proteomes" id="UP001054889"/>
    </source>
</evidence>
<proteinExistence type="predicted"/>
<feature type="transmembrane region" description="Helical" evidence="2">
    <location>
        <begin position="166"/>
        <end position="186"/>
    </location>
</feature>
<dbReference type="AlphaFoldDB" id="A0AAV5FQ23"/>
<feature type="transmembrane region" description="Helical" evidence="2">
    <location>
        <begin position="80"/>
        <end position="102"/>
    </location>
</feature>
<comment type="caution">
    <text evidence="3">The sequence shown here is derived from an EMBL/GenBank/DDBJ whole genome shotgun (WGS) entry which is preliminary data.</text>
</comment>
<accession>A0AAV5FQ23</accession>
<name>A0AAV5FQ23_ELECO</name>
<keyword evidence="4" id="KW-1185">Reference proteome</keyword>
<keyword evidence="2" id="KW-0472">Membrane</keyword>
<evidence type="ECO:0000313" key="3">
    <source>
        <dbReference type="EMBL" id="GJN37779.1"/>
    </source>
</evidence>
<gene>
    <name evidence="3" type="primary">gb26767</name>
    <name evidence="3" type="ORF">PR202_gb26767</name>
</gene>